<protein>
    <submittedName>
        <fullName evidence="3">Putative rho-like GTP binding protein</fullName>
    </submittedName>
</protein>
<dbReference type="VEuPathDB" id="TriTrypDB:TM35_000351180"/>
<dbReference type="Pfam" id="PF00071">
    <property type="entry name" value="Ras"/>
    <property type="match status" value="2"/>
</dbReference>
<evidence type="ECO:0000256" key="1">
    <source>
        <dbReference type="ARBA" id="ARBA00022741"/>
    </source>
</evidence>
<reference evidence="3 4" key="1">
    <citation type="submission" date="2017-03" db="EMBL/GenBank/DDBJ databases">
        <title>An alternative strategy for trypanosome survival in the mammalian bloodstream revealed through genome and transcriptome analysis of the ubiquitous bovine parasite Trypanosoma (Megatrypanum) theileri.</title>
        <authorList>
            <person name="Kelly S."/>
            <person name="Ivens A."/>
            <person name="Mott A."/>
            <person name="O'Neill E."/>
            <person name="Emms D."/>
            <person name="Macleod O."/>
            <person name="Voorheis P."/>
            <person name="Matthews J."/>
            <person name="Matthews K."/>
            <person name="Carrington M."/>
        </authorList>
    </citation>
    <scope>NUCLEOTIDE SEQUENCE [LARGE SCALE GENOMIC DNA]</scope>
    <source>
        <strain evidence="3">Edinburgh</strain>
    </source>
</reference>
<proteinExistence type="predicted"/>
<dbReference type="EMBL" id="NBCO01000035">
    <property type="protein sequence ID" value="ORC85374.1"/>
    <property type="molecule type" value="Genomic_DNA"/>
</dbReference>
<comment type="caution">
    <text evidence="3">The sequence shown here is derived from an EMBL/GenBank/DDBJ whole genome shotgun (WGS) entry which is preliminary data.</text>
</comment>
<organism evidence="3 4">
    <name type="scientific">Trypanosoma theileri</name>
    <dbReference type="NCBI Taxonomy" id="67003"/>
    <lineage>
        <taxon>Eukaryota</taxon>
        <taxon>Discoba</taxon>
        <taxon>Euglenozoa</taxon>
        <taxon>Kinetoplastea</taxon>
        <taxon>Metakinetoplastina</taxon>
        <taxon>Trypanosomatida</taxon>
        <taxon>Trypanosomatidae</taxon>
        <taxon>Trypanosoma</taxon>
    </lineage>
</organism>
<dbReference type="SMART" id="SM00174">
    <property type="entry name" value="RHO"/>
    <property type="match status" value="1"/>
</dbReference>
<dbReference type="Gene3D" id="3.40.50.300">
    <property type="entry name" value="P-loop containing nucleotide triphosphate hydrolases"/>
    <property type="match status" value="1"/>
</dbReference>
<dbReference type="PROSITE" id="PS51420">
    <property type="entry name" value="RHO"/>
    <property type="match status" value="1"/>
</dbReference>
<dbReference type="RefSeq" id="XP_028879440.1">
    <property type="nucleotide sequence ID" value="XM_029029171.1"/>
</dbReference>
<name>A0A1X0NKS6_9TRYP</name>
<evidence type="ECO:0000256" key="2">
    <source>
        <dbReference type="ARBA" id="ARBA00023134"/>
    </source>
</evidence>
<dbReference type="OrthoDB" id="8830751at2759"/>
<dbReference type="PANTHER" id="PTHR24072">
    <property type="entry name" value="RHO FAMILY GTPASE"/>
    <property type="match status" value="1"/>
</dbReference>
<dbReference type="AlphaFoldDB" id="A0A1X0NKS6"/>
<dbReference type="Proteomes" id="UP000192257">
    <property type="component" value="Unassembled WGS sequence"/>
</dbReference>
<dbReference type="PROSITE" id="PS51421">
    <property type="entry name" value="RAS"/>
    <property type="match status" value="1"/>
</dbReference>
<dbReference type="InterPro" id="IPR027417">
    <property type="entry name" value="P-loop_NTPase"/>
</dbReference>
<sequence>MGELRCKVILLGDGKVGKTCLLYSYANGLEYLARREDYNPTLLENYELLLPINESNKNTTEPKTVRLSSWDTAGQEEFDELRRMCYTNNVSRGRKENVQSRVVSSCEVSVFILCFAWDDPQSLTSVQMRWYREIRRVEHEMAYSNNDNRRRRPFNVLLCGTKFDLRVEADNRGITQGMVTREQAYTVQQSIKANALVWCSSKTGLGVRDVFHTAVLLWLQDQPLYMNPQLRIYAQDDSLTCEDDDTVETNDVGVTARSSCQLL</sequence>
<dbReference type="SMART" id="SM00175">
    <property type="entry name" value="RAB"/>
    <property type="match status" value="1"/>
</dbReference>
<evidence type="ECO:0000313" key="4">
    <source>
        <dbReference type="Proteomes" id="UP000192257"/>
    </source>
</evidence>
<dbReference type="InterPro" id="IPR001806">
    <property type="entry name" value="Small_GTPase"/>
</dbReference>
<evidence type="ECO:0000313" key="3">
    <source>
        <dbReference type="EMBL" id="ORC85374.1"/>
    </source>
</evidence>
<dbReference type="SMART" id="SM00173">
    <property type="entry name" value="RAS"/>
    <property type="match status" value="1"/>
</dbReference>
<dbReference type="GO" id="GO:0007264">
    <property type="term" value="P:small GTPase-mediated signal transduction"/>
    <property type="evidence" value="ECO:0007669"/>
    <property type="project" value="InterPro"/>
</dbReference>
<dbReference type="GO" id="GO:0005525">
    <property type="term" value="F:GTP binding"/>
    <property type="evidence" value="ECO:0007669"/>
    <property type="project" value="UniProtKB-KW"/>
</dbReference>
<dbReference type="PROSITE" id="PS51419">
    <property type="entry name" value="RAB"/>
    <property type="match status" value="1"/>
</dbReference>
<dbReference type="InterPro" id="IPR003578">
    <property type="entry name" value="Small_GTPase_Rho"/>
</dbReference>
<dbReference type="STRING" id="67003.A0A1X0NKS6"/>
<keyword evidence="2" id="KW-0342">GTP-binding</keyword>
<keyword evidence="4" id="KW-1185">Reference proteome</keyword>
<dbReference type="GO" id="GO:0003924">
    <property type="term" value="F:GTPase activity"/>
    <property type="evidence" value="ECO:0007669"/>
    <property type="project" value="InterPro"/>
</dbReference>
<dbReference type="CDD" id="cd00157">
    <property type="entry name" value="Rho"/>
    <property type="match status" value="1"/>
</dbReference>
<dbReference type="PRINTS" id="PR00449">
    <property type="entry name" value="RASTRNSFRMNG"/>
</dbReference>
<gene>
    <name evidence="3" type="ORF">TM35_000351180</name>
</gene>
<dbReference type="SUPFAM" id="SSF52540">
    <property type="entry name" value="P-loop containing nucleoside triphosphate hydrolases"/>
    <property type="match status" value="1"/>
</dbReference>
<dbReference type="GeneID" id="39988951"/>
<keyword evidence="1" id="KW-0547">Nucleotide-binding</keyword>
<accession>A0A1X0NKS6</accession>